<sequence>MTNRMLINCFVWFGWQLFVININIRKTNFDIETKNFVLRLILFKI</sequence>
<gene>
    <name evidence="1" type="ORF">OC701_00745</name>
</gene>
<dbReference type="RefSeq" id="WP_304514207.1">
    <property type="nucleotide sequence ID" value="NZ_JAOSIQ010000004.1"/>
</dbReference>
<dbReference type="Proteomes" id="UP001170683">
    <property type="component" value="Unassembled WGS sequence"/>
</dbReference>
<name>A0ABT9D4Q8_9MOLU</name>
<reference evidence="1 2" key="1">
    <citation type="journal article" date="2023" name="Int. J. Syst. Evol. Microbiol.">
        <title>The observation of taxonomic boundaries for the 16SrII and 16SrXXV phytoplasmas using genome-based delimitation.</title>
        <authorList>
            <person name="Rodrigues Jardim B."/>
            <person name="Tran-Nguyen L.T.T."/>
            <person name="Gambley C."/>
            <person name="Al-Sadi A.M."/>
            <person name="Al-Subhi A.M."/>
            <person name="Foissac X."/>
            <person name="Salar P."/>
            <person name="Cai H."/>
            <person name="Yang J.Y."/>
            <person name="Davis R."/>
            <person name="Jones L."/>
            <person name="Rodoni B."/>
            <person name="Constable F.E."/>
        </authorList>
    </citation>
    <scope>NUCLEOTIDE SEQUENCE [LARGE SCALE GENOMIC DNA]</scope>
    <source>
        <strain evidence="1">BAWM-225</strain>
    </source>
</reference>
<dbReference type="EMBL" id="JAOSIQ010000004">
    <property type="protein sequence ID" value="MDO8064002.1"/>
    <property type="molecule type" value="Genomic_DNA"/>
</dbReference>
<evidence type="ECO:0000313" key="1">
    <source>
        <dbReference type="EMBL" id="MDO8064002.1"/>
    </source>
</evidence>
<evidence type="ECO:0000313" key="2">
    <source>
        <dbReference type="Proteomes" id="UP001170683"/>
    </source>
</evidence>
<protein>
    <submittedName>
        <fullName evidence="1">Uncharacterized protein</fullName>
    </submittedName>
</protein>
<accession>A0ABT9D4Q8</accession>
<proteinExistence type="predicted"/>
<keyword evidence="2" id="KW-1185">Reference proteome</keyword>
<comment type="caution">
    <text evidence="1">The sequence shown here is derived from an EMBL/GenBank/DDBJ whole genome shotgun (WGS) entry which is preliminary data.</text>
</comment>
<organism evidence="1 2">
    <name type="scientific">Candidatus Phytoplasma bonamiae</name>
    <dbReference type="NCBI Taxonomy" id="2982626"/>
    <lineage>
        <taxon>Bacteria</taxon>
        <taxon>Bacillati</taxon>
        <taxon>Mycoplasmatota</taxon>
        <taxon>Mollicutes</taxon>
        <taxon>Acholeplasmatales</taxon>
        <taxon>Acholeplasmataceae</taxon>
        <taxon>Candidatus Phytoplasma</taxon>
        <taxon>16SrII (Peanut WB group)</taxon>
    </lineage>
</organism>